<keyword evidence="3" id="KW-0804">Transcription</keyword>
<keyword evidence="2" id="KW-0238">DNA-binding</keyword>
<protein>
    <submittedName>
        <fullName evidence="6">AraC-like DNA-binding protein</fullName>
    </submittedName>
</protein>
<evidence type="ECO:0000256" key="2">
    <source>
        <dbReference type="ARBA" id="ARBA00023125"/>
    </source>
</evidence>
<evidence type="ECO:0000256" key="4">
    <source>
        <dbReference type="SAM" id="MobiDB-lite"/>
    </source>
</evidence>
<dbReference type="PANTHER" id="PTHR46796">
    <property type="entry name" value="HTH-TYPE TRANSCRIPTIONAL ACTIVATOR RHAS-RELATED"/>
    <property type="match status" value="1"/>
</dbReference>
<comment type="caution">
    <text evidence="6">The sequence shown here is derived from an EMBL/GenBank/DDBJ whole genome shotgun (WGS) entry which is preliminary data.</text>
</comment>
<dbReference type="PANTHER" id="PTHR46796:SF7">
    <property type="entry name" value="ARAC FAMILY TRANSCRIPTIONAL REGULATOR"/>
    <property type="match status" value="1"/>
</dbReference>
<dbReference type="PROSITE" id="PS01124">
    <property type="entry name" value="HTH_ARAC_FAMILY_2"/>
    <property type="match status" value="1"/>
</dbReference>
<accession>A0ABU1SED5</accession>
<name>A0ABU1SED5_9MICO</name>
<dbReference type="Proteomes" id="UP001259347">
    <property type="component" value="Unassembled WGS sequence"/>
</dbReference>
<dbReference type="SMART" id="SM00342">
    <property type="entry name" value="HTH_ARAC"/>
    <property type="match status" value="1"/>
</dbReference>
<evidence type="ECO:0000256" key="3">
    <source>
        <dbReference type="ARBA" id="ARBA00023163"/>
    </source>
</evidence>
<dbReference type="EMBL" id="JAVDUM010000007">
    <property type="protein sequence ID" value="MDR6867262.1"/>
    <property type="molecule type" value="Genomic_DNA"/>
</dbReference>
<evidence type="ECO:0000259" key="5">
    <source>
        <dbReference type="PROSITE" id="PS01124"/>
    </source>
</evidence>
<evidence type="ECO:0000313" key="6">
    <source>
        <dbReference type="EMBL" id="MDR6867262.1"/>
    </source>
</evidence>
<keyword evidence="1" id="KW-0805">Transcription regulation</keyword>
<dbReference type="RefSeq" id="WP_310019896.1">
    <property type="nucleotide sequence ID" value="NZ_JAVDUM010000007.1"/>
</dbReference>
<dbReference type="InterPro" id="IPR018060">
    <property type="entry name" value="HTH_AraC"/>
</dbReference>
<sequence length="302" mass="32673">MPASAITRLLANHLGLDAHGSGLLAARSFRSIDVTLHRTRESTVWAWGDGQAPLTHAAVILTGDGKGIPPAADSDRIGLFLPPGETLSIEWDRSTEVLAVWTPIEALVDFTEGTVPGRSDLPSSPLTTGLRAFAYSLARQPDEGSSMARYAVERLLAEMIFGALLEQESVESAQRSSSSLLERARSAMLMNREDPAFGPAQLAAELHISARQLQRAFARLETTPGDALRRMRVELAESLLRNAVYARLTVDELARYSGFSSALQLRRAMRAEGLPSPSAYRRNDPIGNDSIGNDPIGDDQIG</sequence>
<proteinExistence type="predicted"/>
<gene>
    <name evidence="6" type="ORF">J2Y69_001863</name>
</gene>
<keyword evidence="7" id="KW-1185">Reference proteome</keyword>
<feature type="region of interest" description="Disordered" evidence="4">
    <location>
        <begin position="274"/>
        <end position="302"/>
    </location>
</feature>
<dbReference type="Gene3D" id="1.10.10.60">
    <property type="entry name" value="Homeodomain-like"/>
    <property type="match status" value="1"/>
</dbReference>
<evidence type="ECO:0000313" key="7">
    <source>
        <dbReference type="Proteomes" id="UP001259347"/>
    </source>
</evidence>
<evidence type="ECO:0000256" key="1">
    <source>
        <dbReference type="ARBA" id="ARBA00023015"/>
    </source>
</evidence>
<dbReference type="InterPro" id="IPR050204">
    <property type="entry name" value="AraC_XylS_family_regulators"/>
</dbReference>
<reference evidence="6 7" key="1">
    <citation type="submission" date="2023-07" db="EMBL/GenBank/DDBJ databases">
        <title>Sorghum-associated microbial communities from plants grown in Nebraska, USA.</title>
        <authorList>
            <person name="Schachtman D."/>
        </authorList>
    </citation>
    <scope>NUCLEOTIDE SEQUENCE [LARGE SCALE GENOMIC DNA]</scope>
    <source>
        <strain evidence="6 7">2980</strain>
    </source>
</reference>
<feature type="domain" description="HTH araC/xylS-type" evidence="5">
    <location>
        <begin position="182"/>
        <end position="283"/>
    </location>
</feature>
<dbReference type="Pfam" id="PF12833">
    <property type="entry name" value="HTH_18"/>
    <property type="match status" value="1"/>
</dbReference>
<organism evidence="6 7">
    <name type="scientific">Microbacterium resistens</name>
    <dbReference type="NCBI Taxonomy" id="156977"/>
    <lineage>
        <taxon>Bacteria</taxon>
        <taxon>Bacillati</taxon>
        <taxon>Actinomycetota</taxon>
        <taxon>Actinomycetes</taxon>
        <taxon>Micrococcales</taxon>
        <taxon>Microbacteriaceae</taxon>
        <taxon>Microbacterium</taxon>
    </lineage>
</organism>